<dbReference type="PANTHER" id="PTHR47036">
    <property type="entry name" value="COBALT-FACTOR III C(17)-METHYLTRANSFERASE-RELATED"/>
    <property type="match status" value="1"/>
</dbReference>
<dbReference type="GO" id="GO:0030789">
    <property type="term" value="F:precorrin-3B C17-methyltransferase activity"/>
    <property type="evidence" value="ECO:0007669"/>
    <property type="project" value="UniProtKB-EC"/>
</dbReference>
<dbReference type="InterPro" id="IPR014777">
    <property type="entry name" value="4pyrrole_Mease_sub1"/>
</dbReference>
<dbReference type="CDD" id="cd11646">
    <property type="entry name" value="Precorrin_3B_C17_MT"/>
    <property type="match status" value="1"/>
</dbReference>
<dbReference type="InterPro" id="IPR051810">
    <property type="entry name" value="Precorrin_MeTrfase"/>
</dbReference>
<dbReference type="EC" id="2.1.1.131" evidence="7"/>
<protein>
    <submittedName>
        <fullName evidence="7">Precorrin-3B C(17)-methyltransferase</fullName>
        <ecNumber evidence="7">2.1.1.131</ecNumber>
    </submittedName>
</protein>
<dbReference type="EMBL" id="JABAFA010000001">
    <property type="protein sequence ID" value="NMD98134.1"/>
    <property type="molecule type" value="Genomic_DNA"/>
</dbReference>
<dbReference type="Pfam" id="PF00590">
    <property type="entry name" value="TP_methylase"/>
    <property type="match status" value="1"/>
</dbReference>
<dbReference type="RefSeq" id="WP_170076947.1">
    <property type="nucleotide sequence ID" value="NZ_JABAFA010000001.1"/>
</dbReference>
<keyword evidence="8" id="KW-1185">Reference proteome</keyword>
<dbReference type="InterPro" id="IPR014776">
    <property type="entry name" value="4pyrrole_Mease_sub2"/>
</dbReference>
<dbReference type="GO" id="GO:0032259">
    <property type="term" value="P:methylation"/>
    <property type="evidence" value="ECO:0007669"/>
    <property type="project" value="UniProtKB-KW"/>
</dbReference>
<proteinExistence type="predicted"/>
<dbReference type="Proteomes" id="UP000543804">
    <property type="component" value="Unassembled WGS sequence"/>
</dbReference>
<evidence type="ECO:0000259" key="6">
    <source>
        <dbReference type="Pfam" id="PF00590"/>
    </source>
</evidence>
<dbReference type="Gene3D" id="3.40.1010.10">
    <property type="entry name" value="Cobalt-precorrin-4 Transmethylase, Domain 1"/>
    <property type="match status" value="1"/>
</dbReference>
<comment type="caution">
    <text evidence="7">The sequence shown here is derived from an EMBL/GenBank/DDBJ whole genome shotgun (WGS) entry which is preliminary data.</text>
</comment>
<dbReference type="Gene3D" id="3.30.950.10">
    <property type="entry name" value="Methyltransferase, Cobalt-precorrin-4 Transmethylase, Domain 2"/>
    <property type="match status" value="1"/>
</dbReference>
<gene>
    <name evidence="7" type="primary">cobJ</name>
    <name evidence="7" type="ORF">HF878_01350</name>
</gene>
<dbReference type="SUPFAM" id="SSF53790">
    <property type="entry name" value="Tetrapyrrole methylase"/>
    <property type="match status" value="1"/>
</dbReference>
<comment type="pathway">
    <text evidence="1">Cofactor biosynthesis; adenosylcobalamin biosynthesis.</text>
</comment>
<feature type="domain" description="Tetrapyrrole methylase" evidence="6">
    <location>
        <begin position="3"/>
        <end position="212"/>
    </location>
</feature>
<dbReference type="InterPro" id="IPR035996">
    <property type="entry name" value="4pyrrol_Methylase_sf"/>
</dbReference>
<dbReference type="PANTHER" id="PTHR47036:SF1">
    <property type="entry name" value="COBALT-FACTOR III C(17)-METHYLTRANSFERASE-RELATED"/>
    <property type="match status" value="1"/>
</dbReference>
<dbReference type="InterPro" id="IPR000878">
    <property type="entry name" value="4pyrrol_Mease"/>
</dbReference>
<name>A0A848B7U9_9FIRM</name>
<dbReference type="NCBIfam" id="TIGR01466">
    <property type="entry name" value="cobJ_cbiH"/>
    <property type="match status" value="1"/>
</dbReference>
<reference evidence="7 8" key="1">
    <citation type="submission" date="2020-04" db="EMBL/GenBank/DDBJ databases">
        <authorList>
            <person name="Hitch T.C.A."/>
            <person name="Wylensek D."/>
            <person name="Clavel T."/>
        </authorList>
    </citation>
    <scope>NUCLEOTIDE SEQUENCE [LARGE SCALE GENOMIC DNA]</scope>
    <source>
        <strain evidence="7 8">PG-130-P53-12</strain>
    </source>
</reference>
<dbReference type="GO" id="GO:0009236">
    <property type="term" value="P:cobalamin biosynthetic process"/>
    <property type="evidence" value="ECO:0007669"/>
    <property type="project" value="UniProtKB-UniPathway"/>
</dbReference>
<evidence type="ECO:0000313" key="8">
    <source>
        <dbReference type="Proteomes" id="UP000543804"/>
    </source>
</evidence>
<evidence type="ECO:0000256" key="4">
    <source>
        <dbReference type="ARBA" id="ARBA00022679"/>
    </source>
</evidence>
<organism evidence="7 8">
    <name type="scientific">Selenomonas bovis</name>
    <dbReference type="NCBI Taxonomy" id="416586"/>
    <lineage>
        <taxon>Bacteria</taxon>
        <taxon>Bacillati</taxon>
        <taxon>Bacillota</taxon>
        <taxon>Negativicutes</taxon>
        <taxon>Selenomonadales</taxon>
        <taxon>Selenomonadaceae</taxon>
        <taxon>Selenomonas</taxon>
    </lineage>
</organism>
<dbReference type="AlphaFoldDB" id="A0A848B7U9"/>
<keyword evidence="5" id="KW-0949">S-adenosyl-L-methionine</keyword>
<evidence type="ECO:0000256" key="5">
    <source>
        <dbReference type="ARBA" id="ARBA00022691"/>
    </source>
</evidence>
<dbReference type="InterPro" id="IPR006363">
    <property type="entry name" value="Cbl_synth_CobJ/CibH_dom"/>
</dbReference>
<evidence type="ECO:0000313" key="7">
    <source>
        <dbReference type="EMBL" id="NMD98134.1"/>
    </source>
</evidence>
<dbReference type="UniPathway" id="UPA00148"/>
<accession>A0A848B7U9</accession>
<keyword evidence="3 7" id="KW-0489">Methyltransferase</keyword>
<evidence type="ECO:0000256" key="2">
    <source>
        <dbReference type="ARBA" id="ARBA00022573"/>
    </source>
</evidence>
<keyword evidence="2" id="KW-0169">Cobalamin biosynthesis</keyword>
<sequence>MAKITVIGIGPGSLLDMTPRARAAIEHAQVVAGYHTYIKLIQPLLGGKDVIGTGMMQEIDRCRMAVGSATDGRETVVISSGDAGVYGMAGLVLELILQLPRERRPEYGGTIAGVSAVNAAASLLGAPLMHDFAVISLSDLLTPWDLIEKRVRMAGEGDFVIALYNPKSRKRVKNIEIVRDILLRYRDPATPVGIVTAATRQEEAKQLSTLRDFVDEEINMFSLVIIGNSQTYVREGWMITPRGYGAKEAGL</sequence>
<evidence type="ECO:0000256" key="3">
    <source>
        <dbReference type="ARBA" id="ARBA00022603"/>
    </source>
</evidence>
<evidence type="ECO:0000256" key="1">
    <source>
        <dbReference type="ARBA" id="ARBA00004953"/>
    </source>
</evidence>
<keyword evidence="4 7" id="KW-0808">Transferase</keyword>